<comment type="caution">
    <text evidence="1">The sequence shown here is derived from an EMBL/GenBank/DDBJ whole genome shotgun (WGS) entry which is preliminary data.</text>
</comment>
<reference evidence="1 2" key="1">
    <citation type="submission" date="2019-12" db="EMBL/GenBank/DDBJ databases">
        <title>Mucilaginibacter sp. HMF7410 genome sequencing and assembly.</title>
        <authorList>
            <person name="Kang H."/>
            <person name="Cha I."/>
            <person name="Kim H."/>
            <person name="Joh K."/>
        </authorList>
    </citation>
    <scope>NUCLEOTIDE SEQUENCE [LARGE SCALE GENOMIC DNA]</scope>
    <source>
        <strain evidence="1 2">HMF7410</strain>
    </source>
</reference>
<accession>A0A7K1T1S0</accession>
<organism evidence="1 2">
    <name type="scientific">Mucilaginibacter arboris</name>
    <dbReference type="NCBI Taxonomy" id="2682090"/>
    <lineage>
        <taxon>Bacteria</taxon>
        <taxon>Pseudomonadati</taxon>
        <taxon>Bacteroidota</taxon>
        <taxon>Sphingobacteriia</taxon>
        <taxon>Sphingobacteriales</taxon>
        <taxon>Sphingobacteriaceae</taxon>
        <taxon>Mucilaginibacter</taxon>
    </lineage>
</organism>
<protein>
    <submittedName>
        <fullName evidence="1">Uncharacterized protein</fullName>
    </submittedName>
</protein>
<evidence type="ECO:0000313" key="2">
    <source>
        <dbReference type="Proteomes" id="UP000462014"/>
    </source>
</evidence>
<evidence type="ECO:0000313" key="1">
    <source>
        <dbReference type="EMBL" id="MVN23468.1"/>
    </source>
</evidence>
<dbReference type="AlphaFoldDB" id="A0A7K1T1S0"/>
<proteinExistence type="predicted"/>
<dbReference type="Proteomes" id="UP000462014">
    <property type="component" value="Unassembled WGS sequence"/>
</dbReference>
<name>A0A7K1T1S0_9SPHI</name>
<dbReference type="EMBL" id="WPIK01000028">
    <property type="protein sequence ID" value="MVN23468.1"/>
    <property type="molecule type" value="Genomic_DNA"/>
</dbReference>
<sequence length="147" mass="17228">MVRADEFQIPVLRQAFSVSGQLKKTRLQNKTMEDFLNILIEEKLSSVTFVMDYLQVDFDGNGFTFYIWPVVTVENIEYKFGDSYYRDKLCSLIAQIVKSVSYVDNKEIVIHFDNENKLFLSLDPNNPDIIVEIATFKDANKNWYVFQ</sequence>
<dbReference type="RefSeq" id="WP_157569731.1">
    <property type="nucleotide sequence ID" value="NZ_WPIK01000028.1"/>
</dbReference>
<keyword evidence="2" id="KW-1185">Reference proteome</keyword>
<gene>
    <name evidence="1" type="ORF">GO621_18245</name>
</gene>